<organism evidence="2 3">
    <name type="scientific">Zoarces viviparus</name>
    <name type="common">Viviparous eelpout</name>
    <name type="synonym">Blennius viviparus</name>
    <dbReference type="NCBI Taxonomy" id="48416"/>
    <lineage>
        <taxon>Eukaryota</taxon>
        <taxon>Metazoa</taxon>
        <taxon>Chordata</taxon>
        <taxon>Craniata</taxon>
        <taxon>Vertebrata</taxon>
        <taxon>Euteleostomi</taxon>
        <taxon>Actinopterygii</taxon>
        <taxon>Neopterygii</taxon>
        <taxon>Teleostei</taxon>
        <taxon>Neoteleostei</taxon>
        <taxon>Acanthomorphata</taxon>
        <taxon>Eupercaria</taxon>
        <taxon>Perciformes</taxon>
        <taxon>Cottioidei</taxon>
        <taxon>Zoarcales</taxon>
        <taxon>Zoarcidae</taxon>
        <taxon>Zoarcinae</taxon>
        <taxon>Zoarces</taxon>
    </lineage>
</organism>
<feature type="compositionally biased region" description="Basic residues" evidence="1">
    <location>
        <begin position="183"/>
        <end position="193"/>
    </location>
</feature>
<dbReference type="GO" id="GO:0005634">
    <property type="term" value="C:nucleus"/>
    <property type="evidence" value="ECO:0007669"/>
    <property type="project" value="TreeGrafter"/>
</dbReference>
<dbReference type="Proteomes" id="UP001488805">
    <property type="component" value="Unassembled WGS sequence"/>
</dbReference>
<evidence type="ECO:0008006" key="4">
    <source>
        <dbReference type="Google" id="ProtNLM"/>
    </source>
</evidence>
<dbReference type="Gene3D" id="3.40.50.300">
    <property type="entry name" value="P-loop containing nucleotide triphosphate hydrolases"/>
    <property type="match status" value="1"/>
</dbReference>
<dbReference type="GO" id="GO:0003714">
    <property type="term" value="F:transcription corepressor activity"/>
    <property type="evidence" value="ECO:0007669"/>
    <property type="project" value="TreeGrafter"/>
</dbReference>
<dbReference type="EMBL" id="JBCEZU010000329">
    <property type="protein sequence ID" value="KAK9521121.1"/>
    <property type="molecule type" value="Genomic_DNA"/>
</dbReference>
<feature type="compositionally biased region" description="Gly residues" evidence="1">
    <location>
        <begin position="19"/>
        <end position="30"/>
    </location>
</feature>
<keyword evidence="3" id="KW-1185">Reference proteome</keyword>
<feature type="region of interest" description="Disordered" evidence="1">
    <location>
        <begin position="1"/>
        <end position="228"/>
    </location>
</feature>
<dbReference type="InterPro" id="IPR026302">
    <property type="entry name" value="NEDD4-bd_p2"/>
</dbReference>
<feature type="compositionally biased region" description="Basic and acidic residues" evidence="1">
    <location>
        <begin position="114"/>
        <end position="123"/>
    </location>
</feature>
<comment type="caution">
    <text evidence="2">The sequence shown here is derived from an EMBL/GenBank/DDBJ whole genome shotgun (WGS) entry which is preliminary data.</text>
</comment>
<evidence type="ECO:0000256" key="1">
    <source>
        <dbReference type="SAM" id="MobiDB-lite"/>
    </source>
</evidence>
<protein>
    <recommendedName>
        <fullName evidence="4">NEDD4-binding protein 2-like 2</fullName>
    </recommendedName>
</protein>
<reference evidence="2 3" key="1">
    <citation type="journal article" date="2024" name="Genome Biol. Evol.">
        <title>Chromosome-level genome assembly of the viviparous eelpout Zoarces viviparus.</title>
        <authorList>
            <person name="Fuhrmann N."/>
            <person name="Brasseur M.V."/>
            <person name="Bakowski C.E."/>
            <person name="Podsiadlowski L."/>
            <person name="Prost S."/>
            <person name="Krehenwinkel H."/>
            <person name="Mayer C."/>
        </authorList>
    </citation>
    <scope>NUCLEOTIDE SEQUENCE [LARGE SCALE GENOMIC DNA]</scope>
    <source>
        <strain evidence="2">NO-MEL_2022_Ind0_liver</strain>
    </source>
</reference>
<dbReference type="GO" id="GO:0000122">
    <property type="term" value="P:negative regulation of transcription by RNA polymerase II"/>
    <property type="evidence" value="ECO:0007669"/>
    <property type="project" value="TreeGrafter"/>
</dbReference>
<dbReference type="SUPFAM" id="SSF52540">
    <property type="entry name" value="P-loop containing nucleoside triphosphate hydrolases"/>
    <property type="match status" value="1"/>
</dbReference>
<dbReference type="InterPro" id="IPR027417">
    <property type="entry name" value="P-loop_NTPase"/>
</dbReference>
<dbReference type="PANTHER" id="PTHR13308:SF23">
    <property type="entry name" value="NEDD4-BINDING PROTEIN 2-LIKE 2"/>
    <property type="match status" value="1"/>
</dbReference>
<dbReference type="AlphaFoldDB" id="A0AAW1EEM0"/>
<feature type="compositionally biased region" description="Basic and acidic residues" evidence="1">
    <location>
        <begin position="89"/>
        <end position="98"/>
    </location>
</feature>
<evidence type="ECO:0000313" key="2">
    <source>
        <dbReference type="EMBL" id="KAK9521121.1"/>
    </source>
</evidence>
<gene>
    <name evidence="2" type="ORF">VZT92_020955</name>
</gene>
<evidence type="ECO:0000313" key="3">
    <source>
        <dbReference type="Proteomes" id="UP001488805"/>
    </source>
</evidence>
<name>A0AAW1EEM0_ZOAVI</name>
<feature type="compositionally biased region" description="Polar residues" evidence="1">
    <location>
        <begin position="208"/>
        <end position="225"/>
    </location>
</feature>
<feature type="region of interest" description="Disordered" evidence="1">
    <location>
        <begin position="454"/>
        <end position="479"/>
    </location>
</feature>
<proteinExistence type="predicted"/>
<dbReference type="Pfam" id="PF13671">
    <property type="entry name" value="AAA_33"/>
    <property type="match status" value="1"/>
</dbReference>
<feature type="compositionally biased region" description="Polar residues" evidence="1">
    <location>
        <begin position="1"/>
        <end position="13"/>
    </location>
</feature>
<feature type="compositionally biased region" description="Polar residues" evidence="1">
    <location>
        <begin position="124"/>
        <end position="148"/>
    </location>
</feature>
<feature type="compositionally biased region" description="Basic and acidic residues" evidence="1">
    <location>
        <begin position="44"/>
        <end position="55"/>
    </location>
</feature>
<sequence length="479" mass="54668">MSHSGSSCTTSRVQKPLVGVGGRTNNGRGGSAVKDAKFASNDSGSRDRRVRERAVKQVGLTSTTFIGPAFPPPKSKKVKSDIEDTLSEFYKELEKIDAPDGQPPMPPKTPTSKHTRDLSEEKNVYTSSRAGTEGFQKSSGQNQPSWSHWYQDEPYHPRRPRPAAPAQNQWHNPQMLNRPPNPRFHRPPFHRPPHPTAFQNPPYPPSTASPNWSGSGPTNQYQEEFSSFPPPNVCSHPSQGFYGDSPHRFDRDERRGYHRHSDDVNIGREEESCHFVEDYDRSQRYDSENEPREHPCRPPANTNAFHSSLVLILMRGLPGSGKSTLARERLFAGPNGLILSTDDYFAYRDGYRYDPGLLGVAHEWNQNRAKDAMHDGRSPIIVDNTNVQAWEMKPYVQMALERGYKVDFCEPDTSWKFDLYELEKRNKHGVPQEKIARMRDRFSFPISVDIVMSSQDPAHVNQRQRPEQPQMMTKDRDFR</sequence>
<dbReference type="PANTHER" id="PTHR13308">
    <property type="entry name" value="NEDD4-BINDING PROTEIN 2-LIKE 1"/>
    <property type="match status" value="1"/>
</dbReference>
<accession>A0AAW1EEM0</accession>